<name>A0A7S8FBW4_9BACT</name>
<dbReference type="AlphaFoldDB" id="A0A7S8FBW4"/>
<accession>A0A7S8FBW4</accession>
<reference evidence="3 4" key="1">
    <citation type="journal article" date="2020" name="ISME J.">
        <title>Enrichment and physiological characterization of a novel comammox Nitrospira indicates ammonium inhibition of complete nitrification.</title>
        <authorList>
            <person name="Sakoula D."/>
            <person name="Koch H."/>
            <person name="Frank J."/>
            <person name="Jetten M.S.M."/>
            <person name="van Kessel M.A.H.J."/>
            <person name="Lucker S."/>
        </authorList>
    </citation>
    <scope>NUCLEOTIDE SEQUENCE [LARGE SCALE GENOMIC DNA]</scope>
    <source>
        <strain evidence="3">Comreactor17</strain>
    </source>
</reference>
<dbReference type="EMBL" id="CP047423">
    <property type="protein sequence ID" value="QPD02983.1"/>
    <property type="molecule type" value="Genomic_DNA"/>
</dbReference>
<proteinExistence type="predicted"/>
<organism evidence="3 4">
    <name type="scientific">Candidatus Nitrospira kreftii</name>
    <dbReference type="NCBI Taxonomy" id="2652173"/>
    <lineage>
        <taxon>Bacteria</taxon>
        <taxon>Pseudomonadati</taxon>
        <taxon>Nitrospirota</taxon>
        <taxon>Nitrospiria</taxon>
        <taxon>Nitrospirales</taxon>
        <taxon>Nitrospiraceae</taxon>
        <taxon>Nitrospira</taxon>
    </lineage>
</organism>
<feature type="region of interest" description="Disordered" evidence="1">
    <location>
        <begin position="35"/>
        <end position="76"/>
    </location>
</feature>
<dbReference type="Proteomes" id="UP000593737">
    <property type="component" value="Chromosome"/>
</dbReference>
<sequence>MHFFTLSVITGLCLWPMIGSAELYKWTDEEGNLHITDAPPFEPQKRSGSAVRPTPRSPLPKKATRKPAMPELPRAEVYPVPEQSVVPSSLRDTVVQQSLEGLSPNHATFTSGWQTFDGSPVVAKAPVQRWKDERGIEHFVDVLPPVKPSTGVEAMRNKYRSKSQ</sequence>
<dbReference type="Pfam" id="PF13511">
    <property type="entry name" value="DUF4124"/>
    <property type="match status" value="1"/>
</dbReference>
<dbReference type="KEGG" id="nkf:Nkreftii_000757"/>
<evidence type="ECO:0000259" key="2">
    <source>
        <dbReference type="Pfam" id="PF13511"/>
    </source>
</evidence>
<dbReference type="InterPro" id="IPR025392">
    <property type="entry name" value="DUF4124"/>
</dbReference>
<gene>
    <name evidence="3" type="ORF">Nkreftii_000757</name>
</gene>
<protein>
    <recommendedName>
        <fullName evidence="2">DUF4124 domain-containing protein</fullName>
    </recommendedName>
</protein>
<feature type="domain" description="DUF4124" evidence="2">
    <location>
        <begin position="12"/>
        <end position="67"/>
    </location>
</feature>
<evidence type="ECO:0000313" key="3">
    <source>
        <dbReference type="EMBL" id="QPD02983.1"/>
    </source>
</evidence>
<evidence type="ECO:0000256" key="1">
    <source>
        <dbReference type="SAM" id="MobiDB-lite"/>
    </source>
</evidence>
<evidence type="ECO:0000313" key="4">
    <source>
        <dbReference type="Proteomes" id="UP000593737"/>
    </source>
</evidence>